<protein>
    <submittedName>
        <fullName evidence="9">ABC transporter permease</fullName>
    </submittedName>
</protein>
<dbReference type="PANTHER" id="PTHR30572">
    <property type="entry name" value="MEMBRANE COMPONENT OF TRANSPORTER-RELATED"/>
    <property type="match status" value="1"/>
</dbReference>
<evidence type="ECO:0000256" key="6">
    <source>
        <dbReference type="ARBA" id="ARBA00038076"/>
    </source>
</evidence>
<comment type="caution">
    <text evidence="9">The sequence shown here is derived from an EMBL/GenBank/DDBJ whole genome shotgun (WGS) entry which is preliminary data.</text>
</comment>
<evidence type="ECO:0000256" key="1">
    <source>
        <dbReference type="ARBA" id="ARBA00004651"/>
    </source>
</evidence>
<dbReference type="AlphaFoldDB" id="A0A9D1NU92"/>
<name>A0A9D1NU92_9FIRM</name>
<dbReference type="GO" id="GO:0005886">
    <property type="term" value="C:plasma membrane"/>
    <property type="evidence" value="ECO:0007669"/>
    <property type="project" value="UniProtKB-SubCell"/>
</dbReference>
<comment type="subcellular location">
    <subcellularLocation>
        <location evidence="1">Cell membrane</location>
        <topology evidence="1">Multi-pass membrane protein</topology>
    </subcellularLocation>
</comment>
<keyword evidence="5 7" id="KW-0472">Membrane</keyword>
<dbReference type="Proteomes" id="UP000886723">
    <property type="component" value="Unassembled WGS sequence"/>
</dbReference>
<reference evidence="9" key="2">
    <citation type="journal article" date="2021" name="PeerJ">
        <title>Extensive microbial diversity within the chicken gut microbiome revealed by metagenomics and culture.</title>
        <authorList>
            <person name="Gilroy R."/>
            <person name="Ravi A."/>
            <person name="Getino M."/>
            <person name="Pursley I."/>
            <person name="Horton D.L."/>
            <person name="Alikhan N.F."/>
            <person name="Baker D."/>
            <person name="Gharbi K."/>
            <person name="Hall N."/>
            <person name="Watson M."/>
            <person name="Adriaenssens E.M."/>
            <person name="Foster-Nyarko E."/>
            <person name="Jarju S."/>
            <person name="Secka A."/>
            <person name="Antonio M."/>
            <person name="Oren A."/>
            <person name="Chaudhuri R.R."/>
            <person name="La Ragione R."/>
            <person name="Hildebrand F."/>
            <person name="Pallen M.J."/>
        </authorList>
    </citation>
    <scope>NUCLEOTIDE SEQUENCE</scope>
    <source>
        <strain evidence="9">ChiBcec2-4451</strain>
    </source>
</reference>
<reference evidence="9" key="1">
    <citation type="submission" date="2020-10" db="EMBL/GenBank/DDBJ databases">
        <authorList>
            <person name="Gilroy R."/>
        </authorList>
    </citation>
    <scope>NUCLEOTIDE SEQUENCE</scope>
    <source>
        <strain evidence="9">ChiBcec2-4451</strain>
    </source>
</reference>
<comment type="similarity">
    <text evidence="6">Belongs to the ABC-4 integral membrane protein family.</text>
</comment>
<feature type="transmembrane region" description="Helical" evidence="7">
    <location>
        <begin position="255"/>
        <end position="277"/>
    </location>
</feature>
<feature type="domain" description="ABC3 transporter permease C-terminal" evidence="8">
    <location>
        <begin position="260"/>
        <end position="366"/>
    </location>
</feature>
<evidence type="ECO:0000256" key="7">
    <source>
        <dbReference type="SAM" id="Phobius"/>
    </source>
</evidence>
<evidence type="ECO:0000256" key="2">
    <source>
        <dbReference type="ARBA" id="ARBA00022475"/>
    </source>
</evidence>
<feature type="transmembrane region" description="Helical" evidence="7">
    <location>
        <begin position="338"/>
        <end position="360"/>
    </location>
</feature>
<evidence type="ECO:0000256" key="4">
    <source>
        <dbReference type="ARBA" id="ARBA00022989"/>
    </source>
</evidence>
<evidence type="ECO:0000313" key="10">
    <source>
        <dbReference type="Proteomes" id="UP000886723"/>
    </source>
</evidence>
<feature type="transmembrane region" description="Helical" evidence="7">
    <location>
        <begin position="664"/>
        <end position="682"/>
    </location>
</feature>
<feature type="transmembrane region" description="Helical" evidence="7">
    <location>
        <begin position="29"/>
        <end position="52"/>
    </location>
</feature>
<evidence type="ECO:0000256" key="5">
    <source>
        <dbReference type="ARBA" id="ARBA00023136"/>
    </source>
</evidence>
<dbReference type="InterPro" id="IPR050250">
    <property type="entry name" value="Macrolide_Exporter_MacB"/>
</dbReference>
<feature type="transmembrane region" description="Helical" evidence="7">
    <location>
        <begin position="311"/>
        <end position="332"/>
    </location>
</feature>
<feature type="transmembrane region" description="Helical" evidence="7">
    <location>
        <begin position="755"/>
        <end position="777"/>
    </location>
</feature>
<dbReference type="Pfam" id="PF02687">
    <property type="entry name" value="FtsX"/>
    <property type="match status" value="2"/>
</dbReference>
<gene>
    <name evidence="9" type="ORF">IAA63_03485</name>
</gene>
<feature type="transmembrane region" description="Helical" evidence="7">
    <location>
        <begin position="413"/>
        <end position="435"/>
    </location>
</feature>
<feature type="domain" description="ABC3 transporter permease C-terminal" evidence="8">
    <location>
        <begin position="664"/>
        <end position="784"/>
    </location>
</feature>
<keyword evidence="4 7" id="KW-1133">Transmembrane helix</keyword>
<organism evidence="9 10">
    <name type="scientific">Candidatus Pullilachnospira stercoravium</name>
    <dbReference type="NCBI Taxonomy" id="2840913"/>
    <lineage>
        <taxon>Bacteria</taxon>
        <taxon>Bacillati</taxon>
        <taxon>Bacillota</taxon>
        <taxon>Clostridia</taxon>
        <taxon>Lachnospirales</taxon>
        <taxon>Lachnospiraceae</taxon>
        <taxon>Lachnospiraceae incertae sedis</taxon>
        <taxon>Candidatus Pullilachnospira</taxon>
    </lineage>
</organism>
<dbReference type="PANTHER" id="PTHR30572:SF4">
    <property type="entry name" value="ABC TRANSPORTER PERMEASE YTRF"/>
    <property type="match status" value="1"/>
</dbReference>
<sequence>MTWPFENDTGAIINKLAKRNMRSEKRRNLMVIIAVALASFLICFTGTMGVSLSQILKNQVTDTWEVVFTGTTEETVARLHHVPEFARVGEYYMAGSETDAKGYTLSFVYSDRETLYMFRDQMRLLEGRLPESANEIAVSDYFLSQFAPATGIGSIIQLDTESFHGEYTISGILGSFGEKETDNFGVLISKAMLQNWTGFDPAGYRAYVHFSNDRDLDEDTMLSFCRRIAEDFGLPIPGTNTQYFRYNRGLNLDTVSLMGVVAVLVLIGSSIVIQSIFRISVNDKIQSYGQLRTIGATQKQIRGVVKKEGRLLGAIGSVIGSLLGAAVSAILWSRGFHGLLYLGMVLLTITICLFIVAIAIRRPVKIAAGISPLEAVRHSPAQGKSGHGKKTHKKLSPVSLGFMNFTRDRKKSAGIAVSLSVGGILLLVISSILLVRAPQMQARQYFPDGDFKIYLDSERPDVEIMAEGNPLDEALKQEILSIDGVTDILVERRSVHAEFYTESDSDGAQCDMLTEENRARVEEVLTAGTIPANDRDILLADDMPEAYESIYVGARITLTFGDVSLPVTVAGFYDVAALPIANGPVGLNSPRLYATEALFCQLLPEVENFDYAWSIVSDPEKSQTVEAGLENIVAGYADLSLDTMAGKAEYFEQMDAMGFGSFQILSWLIFLFGVVNLINTTLSNQMARRQENSILRSVGLTQRQLYQMIVCEGLCYALTAVITTVVIGLPISLVACRVVSAMTYGGKIVAYRFPFLEMGLFLAALLGLEIVLSLWTIRRERKQSVIEQIRTME</sequence>
<dbReference type="GO" id="GO:0022857">
    <property type="term" value="F:transmembrane transporter activity"/>
    <property type="evidence" value="ECO:0007669"/>
    <property type="project" value="TreeGrafter"/>
</dbReference>
<keyword evidence="2" id="KW-1003">Cell membrane</keyword>
<feature type="transmembrane region" description="Helical" evidence="7">
    <location>
        <begin position="713"/>
        <end position="735"/>
    </location>
</feature>
<evidence type="ECO:0000256" key="3">
    <source>
        <dbReference type="ARBA" id="ARBA00022692"/>
    </source>
</evidence>
<evidence type="ECO:0000259" key="8">
    <source>
        <dbReference type="Pfam" id="PF02687"/>
    </source>
</evidence>
<dbReference type="InterPro" id="IPR003838">
    <property type="entry name" value="ABC3_permease_C"/>
</dbReference>
<proteinExistence type="inferred from homology"/>
<keyword evidence="3 7" id="KW-0812">Transmembrane</keyword>
<evidence type="ECO:0000313" key="9">
    <source>
        <dbReference type="EMBL" id="HIV12189.1"/>
    </source>
</evidence>
<accession>A0A9D1NU92</accession>
<dbReference type="EMBL" id="DVON01000074">
    <property type="protein sequence ID" value="HIV12189.1"/>
    <property type="molecule type" value="Genomic_DNA"/>
</dbReference>